<organism evidence="1 2">
    <name type="scientific">Camellia lanceoleosa</name>
    <dbReference type="NCBI Taxonomy" id="1840588"/>
    <lineage>
        <taxon>Eukaryota</taxon>
        <taxon>Viridiplantae</taxon>
        <taxon>Streptophyta</taxon>
        <taxon>Embryophyta</taxon>
        <taxon>Tracheophyta</taxon>
        <taxon>Spermatophyta</taxon>
        <taxon>Magnoliopsida</taxon>
        <taxon>eudicotyledons</taxon>
        <taxon>Gunneridae</taxon>
        <taxon>Pentapetalae</taxon>
        <taxon>asterids</taxon>
        <taxon>Ericales</taxon>
        <taxon>Theaceae</taxon>
        <taxon>Camellia</taxon>
    </lineage>
</organism>
<dbReference type="EMBL" id="CM045760">
    <property type="protein sequence ID" value="KAI8027840.1"/>
    <property type="molecule type" value="Genomic_DNA"/>
</dbReference>
<reference evidence="1 2" key="1">
    <citation type="journal article" date="2022" name="Plant J.">
        <title>Chromosome-level genome of Camellia lanceoleosa provides a valuable resource for understanding genome evolution and self-incompatibility.</title>
        <authorList>
            <person name="Gong W."/>
            <person name="Xiao S."/>
            <person name="Wang L."/>
            <person name="Liao Z."/>
            <person name="Chang Y."/>
            <person name="Mo W."/>
            <person name="Hu G."/>
            <person name="Li W."/>
            <person name="Zhao G."/>
            <person name="Zhu H."/>
            <person name="Hu X."/>
            <person name="Ji K."/>
            <person name="Xiang X."/>
            <person name="Song Q."/>
            <person name="Yuan D."/>
            <person name="Jin S."/>
            <person name="Zhang L."/>
        </authorList>
    </citation>
    <scope>NUCLEOTIDE SEQUENCE [LARGE SCALE GENOMIC DNA]</scope>
    <source>
        <strain evidence="1">SQ_2022a</strain>
    </source>
</reference>
<accession>A0ACC0ISD6</accession>
<evidence type="ECO:0000313" key="1">
    <source>
        <dbReference type="EMBL" id="KAI8027840.1"/>
    </source>
</evidence>
<keyword evidence="2" id="KW-1185">Reference proteome</keyword>
<dbReference type="Proteomes" id="UP001060215">
    <property type="component" value="Chromosome 3"/>
</dbReference>
<evidence type="ECO:0000313" key="2">
    <source>
        <dbReference type="Proteomes" id="UP001060215"/>
    </source>
</evidence>
<name>A0ACC0ISD6_9ERIC</name>
<comment type="caution">
    <text evidence="1">The sequence shown here is derived from an EMBL/GenBank/DDBJ whole genome shotgun (WGS) entry which is preliminary data.</text>
</comment>
<sequence length="862" mass="96183">MSDQSKVRLVRCPKCENLLPELADYSVYQCGGCGAVLRAKNTNVEADTLSEKSEEERVEGVSVKFSEKSDNLKFSEKGMMDLSDRSENGVKSSGISSRRTHKRMVLSNDHEVNEKIDESSNAEMSKQFEESKPPNGIAFRPRRSERVSDWRSGEGGGSEGFWRNPRRDVEAGPSNYHFRSSYGYGEPVKNQNKPDEFNKVEYLEQDRAELLRKLDELKDQISRSCDVNNKPKEKVPLNRGLVCQDKPPGESYGGSETWFPDGSWGSNRASYASHYPEPSPYMNRHEMDMHRFYHSTDSANQLQRFGDPLRSQMLGRAPHQLPDPFQHPPSHTYFSRNYMNMGMDPYEPYTSNMNLHNPCCSCFHCYNKHPPQDPGQAPRDAFRSKMFSDVPNKPMFYHHENPSAFANPPPLNSHNPQSHTRWPNDRNSELGGFGRRHPPKVVIATGGRQCRPIAGGAPFVTCYNCFELLQLPKKIVLTEKNQKKVRCGACSVVVFFAVVNKKLVVSVCGETKRTPKMDDDRPNMTVSGGTSQFSSDDYDKSGYDFQSVDREVILSSTGKSEEIRSHHSTSPYSSEDEDSPGSLNVRGEESKSTELAAIPITSPPAAGSPVQDHFDYANIYNGVKRFGKGNQSGRSVCEKGEPKVPTARQNSMKDASLATEIDVSFNEYSNTVTSQESGDISRAEDQLRVGKGGQSFFAGIMKRGFRDFSRSNQSIEQGATNVTINGHSISDRLLKKAEKLAGPIHPGQYWYDFRAGFWGVMGGPCLGIIPPFIEEFNYPMPENCAGGNTSVFVNGRELHQQDLRLLSSRGLPTTKDGSYIVEICGKVVDEDSGEELDSLGKLAPTVEKVKRGFGMKVPRVAA</sequence>
<proteinExistence type="predicted"/>
<gene>
    <name evidence="1" type="ORF">LOK49_LG02G00172</name>
</gene>
<protein>
    <submittedName>
        <fullName evidence="1">Protein ENHANCED DISEASE RESISTANCE 4</fullName>
    </submittedName>
</protein>